<dbReference type="EMBL" id="CP003532">
    <property type="protein sequence ID" value="AFK07902.1"/>
    <property type="molecule type" value="Genomic_DNA"/>
</dbReference>
<protein>
    <submittedName>
        <fullName evidence="1">Uncharacterized protein</fullName>
    </submittedName>
</protein>
<sequence>MLLRRRQQNARSQSEERKAALVLTLRVQVLLRTLEKKRGETEETRDFRPIMELRNKMIELQKK</sequence>
<name>I2F7J9_9BACT</name>
<keyword evidence="2" id="KW-1185">Reference proteome</keyword>
<reference evidence="1 2" key="1">
    <citation type="journal article" date="2012" name="Genome Biol. Evol.">
        <title>Genome Sequence of the Mesophilic Thermotogales Bacterium Mesotoga prima MesG1.Ag.4.2 Reveals the Largest Thermotogales Genome To Date.</title>
        <authorList>
            <person name="Zhaxybayeva O."/>
            <person name="Swithers K.S."/>
            <person name="Foght J."/>
            <person name="Green A.G."/>
            <person name="Bruce D."/>
            <person name="Detter C."/>
            <person name="Han S."/>
            <person name="Teshima H."/>
            <person name="Han J."/>
            <person name="Woyke T."/>
            <person name="Pitluck S."/>
            <person name="Nolan M."/>
            <person name="Ivanova N."/>
            <person name="Pati A."/>
            <person name="Land M.L."/>
            <person name="Dlutek M."/>
            <person name="Doolittle W.F."/>
            <person name="Noll K.M."/>
            <person name="Nesbo C.L."/>
        </authorList>
    </citation>
    <scope>NUCLEOTIDE SEQUENCE [LARGE SCALE GENOMIC DNA]</scope>
    <source>
        <strain evidence="2">mesG1.Ag.4.2</strain>
    </source>
</reference>
<accession>I2F7J9</accession>
<dbReference type="HOGENOM" id="CLU_2880669_0_0_0"/>
<organism evidence="1 2">
    <name type="scientific">Mesotoga prima MesG1.Ag.4.2</name>
    <dbReference type="NCBI Taxonomy" id="660470"/>
    <lineage>
        <taxon>Bacteria</taxon>
        <taxon>Thermotogati</taxon>
        <taxon>Thermotogota</taxon>
        <taxon>Thermotogae</taxon>
        <taxon>Kosmotogales</taxon>
        <taxon>Kosmotogaceae</taxon>
        <taxon>Mesotoga</taxon>
    </lineage>
</organism>
<proteinExistence type="predicted"/>
<evidence type="ECO:0000313" key="2">
    <source>
        <dbReference type="Proteomes" id="UP000002881"/>
    </source>
</evidence>
<dbReference type="Proteomes" id="UP000002881">
    <property type="component" value="Chromosome"/>
</dbReference>
<dbReference type="AlphaFoldDB" id="I2F7J9"/>
<gene>
    <name evidence="1" type="ORF">Theba_2273</name>
</gene>
<dbReference type="KEGG" id="mpg:Theba_2273"/>
<evidence type="ECO:0000313" key="1">
    <source>
        <dbReference type="EMBL" id="AFK07902.1"/>
    </source>
</evidence>